<dbReference type="GO" id="GO:0008195">
    <property type="term" value="F:phosphatidate phosphatase activity"/>
    <property type="evidence" value="ECO:0007669"/>
    <property type="project" value="InterPro"/>
</dbReference>
<proteinExistence type="predicted"/>
<dbReference type="AlphaFoldDB" id="A0AAW0G691"/>
<dbReference type="Proteomes" id="UP001385951">
    <property type="component" value="Unassembled WGS sequence"/>
</dbReference>
<dbReference type="GO" id="GO:0030479">
    <property type="term" value="C:actin cortical patch"/>
    <property type="evidence" value="ECO:0007669"/>
    <property type="project" value="TreeGrafter"/>
</dbReference>
<dbReference type="InterPro" id="IPR019236">
    <property type="entry name" value="APP1_cat"/>
</dbReference>
<sequence>MRVLSVIFPLTFVISTLAIPHPTDKRDIARTDDVILFDAPAFQSPTDPSVTIVSQQALVYARQIDTAPLTSVLKNVFNVFGLGDELATAVDRLKLFAAVGLSGKEMQIAVQGCSTPMTLPKTSGLPDLGLVASNVSVGKCTTAARLTTTLQASFQDSSFTSTVFPSGPDGFGVISDIDDTVKISNVLQTIPALKAALFESPTAVAGMPELYASLAKSLNSPQFIYVSGSPMQFYPFLHDFINTQFSASAGPIITKNLTIADISGLVNLLTDKSDTLNYKVGIIDQIHGMYPGKKFLTVGDSTQSDPEVYATAFKKYGNFIQCIWIHKVDGADNSDTRFATAFKDVPSTKFRIYTDADIAGLANIDVAGGKC</sequence>
<keyword evidence="1" id="KW-0732">Signal</keyword>
<accession>A0AAW0G691</accession>
<dbReference type="PANTHER" id="PTHR28208:SF1">
    <property type="entry name" value="FILAMENT ORGANIZATION PROTEIN APP1-LIKE, PUTATIVE (AFU_ORTHOLOGUE AFUA_1G06650)-RELATED"/>
    <property type="match status" value="1"/>
</dbReference>
<organism evidence="3 4">
    <name type="scientific">Cerrena zonata</name>
    <dbReference type="NCBI Taxonomy" id="2478898"/>
    <lineage>
        <taxon>Eukaryota</taxon>
        <taxon>Fungi</taxon>
        <taxon>Dikarya</taxon>
        <taxon>Basidiomycota</taxon>
        <taxon>Agaricomycotina</taxon>
        <taxon>Agaricomycetes</taxon>
        <taxon>Polyporales</taxon>
        <taxon>Cerrenaceae</taxon>
        <taxon>Cerrena</taxon>
    </lineage>
</organism>
<name>A0AAW0G691_9APHY</name>
<gene>
    <name evidence="3" type="ORF">QCA50_011545</name>
</gene>
<evidence type="ECO:0000313" key="4">
    <source>
        <dbReference type="Proteomes" id="UP001385951"/>
    </source>
</evidence>
<reference evidence="3 4" key="1">
    <citation type="submission" date="2022-09" db="EMBL/GenBank/DDBJ databases">
        <authorList>
            <person name="Palmer J.M."/>
        </authorList>
    </citation>
    <scope>NUCLEOTIDE SEQUENCE [LARGE SCALE GENOMIC DNA]</scope>
    <source>
        <strain evidence="3 4">DSM 7382</strain>
    </source>
</reference>
<evidence type="ECO:0000313" key="3">
    <source>
        <dbReference type="EMBL" id="KAK7685182.1"/>
    </source>
</evidence>
<feature type="domain" description="Phosphatidate phosphatase APP1 catalytic" evidence="2">
    <location>
        <begin position="171"/>
        <end position="326"/>
    </location>
</feature>
<feature type="signal peptide" evidence="1">
    <location>
        <begin position="1"/>
        <end position="18"/>
    </location>
</feature>
<keyword evidence="4" id="KW-1185">Reference proteome</keyword>
<dbReference type="InterPro" id="IPR052935">
    <property type="entry name" value="Mg2+_PAP"/>
</dbReference>
<dbReference type="PANTHER" id="PTHR28208">
    <property type="entry name" value="PHOSPHATIDATE PHOSPHATASE APP1"/>
    <property type="match status" value="1"/>
</dbReference>
<comment type="caution">
    <text evidence="3">The sequence shown here is derived from an EMBL/GenBank/DDBJ whole genome shotgun (WGS) entry which is preliminary data.</text>
</comment>
<dbReference type="EMBL" id="JASBNA010000021">
    <property type="protein sequence ID" value="KAK7685182.1"/>
    <property type="molecule type" value="Genomic_DNA"/>
</dbReference>
<dbReference type="Pfam" id="PF09949">
    <property type="entry name" value="APP1_cat"/>
    <property type="match status" value="1"/>
</dbReference>
<feature type="chain" id="PRO_5043485919" description="Phosphatidate phosphatase APP1 catalytic domain-containing protein" evidence="1">
    <location>
        <begin position="19"/>
        <end position="371"/>
    </location>
</feature>
<protein>
    <recommendedName>
        <fullName evidence="2">Phosphatidate phosphatase APP1 catalytic domain-containing protein</fullName>
    </recommendedName>
</protein>
<evidence type="ECO:0000256" key="1">
    <source>
        <dbReference type="SAM" id="SignalP"/>
    </source>
</evidence>
<evidence type="ECO:0000259" key="2">
    <source>
        <dbReference type="Pfam" id="PF09949"/>
    </source>
</evidence>